<feature type="region of interest" description="Disordered" evidence="1">
    <location>
        <begin position="95"/>
        <end position="114"/>
    </location>
</feature>
<dbReference type="EMBL" id="DSID01000166">
    <property type="protein sequence ID" value="HEX70028.1"/>
    <property type="molecule type" value="Genomic_DNA"/>
</dbReference>
<name>A0A7C2WIA1_9BACT</name>
<dbReference type="InterPro" id="IPR003795">
    <property type="entry name" value="DUF192"/>
</dbReference>
<accession>A0A7C2WIA1</accession>
<dbReference type="PANTHER" id="PTHR37953:SF1">
    <property type="entry name" value="UPF0127 PROTEIN MJ1496"/>
    <property type="match status" value="1"/>
</dbReference>
<dbReference type="AlphaFoldDB" id="A0A7C2WIA1"/>
<reference evidence="2" key="1">
    <citation type="journal article" date="2020" name="mSystems">
        <title>Genome- and Community-Level Interaction Insights into Carbon Utilization and Element Cycling Functions of Hydrothermarchaeota in Hydrothermal Sediment.</title>
        <authorList>
            <person name="Zhou Z."/>
            <person name="Liu Y."/>
            <person name="Xu W."/>
            <person name="Pan J."/>
            <person name="Luo Z.H."/>
            <person name="Li M."/>
        </authorList>
    </citation>
    <scope>NUCLEOTIDE SEQUENCE [LARGE SCALE GENOMIC DNA]</scope>
    <source>
        <strain evidence="2">SpSt-192</strain>
    </source>
</reference>
<sequence length="114" mass="12506">MAERVRVARSVVQRFLGLMGRSGLRPEEGLLLDPCSSIHTFVMRFPIDVLYVGPDHVVRRVDHEMRPWRIGPFSTGAAYVVELAPGTARRAGVVPGDRLGWRPASEPDAAGSCP</sequence>
<organism evidence="2">
    <name type="scientific">Thermorudis sp</name>
    <dbReference type="NCBI Taxonomy" id="1969470"/>
    <lineage>
        <taxon>Bacteria</taxon>
        <taxon>Pseudomonadati</taxon>
        <taxon>Thermomicrobiota</taxon>
        <taxon>Thermomicrobia</taxon>
        <taxon>Thermomicrobia incertae sedis</taxon>
        <taxon>Thermorudis</taxon>
    </lineage>
</organism>
<dbReference type="Gene3D" id="2.60.120.1140">
    <property type="entry name" value="Protein of unknown function DUF192"/>
    <property type="match status" value="1"/>
</dbReference>
<protein>
    <submittedName>
        <fullName evidence="2">DUF192 domain-containing protein</fullName>
    </submittedName>
</protein>
<dbReference type="Pfam" id="PF02643">
    <property type="entry name" value="DUF192"/>
    <property type="match status" value="1"/>
</dbReference>
<dbReference type="InterPro" id="IPR038695">
    <property type="entry name" value="Saro_0823-like_sf"/>
</dbReference>
<gene>
    <name evidence="2" type="ORF">ENP13_02125</name>
</gene>
<proteinExistence type="predicted"/>
<dbReference type="PANTHER" id="PTHR37953">
    <property type="entry name" value="UPF0127 PROTEIN MJ1496"/>
    <property type="match status" value="1"/>
</dbReference>
<evidence type="ECO:0000256" key="1">
    <source>
        <dbReference type="SAM" id="MobiDB-lite"/>
    </source>
</evidence>
<comment type="caution">
    <text evidence="2">The sequence shown here is derived from an EMBL/GenBank/DDBJ whole genome shotgun (WGS) entry which is preliminary data.</text>
</comment>
<evidence type="ECO:0000313" key="2">
    <source>
        <dbReference type="EMBL" id="HEX70028.1"/>
    </source>
</evidence>